<name>A0A084XZW8_9PROT</name>
<reference evidence="1 2" key="1">
    <citation type="submission" date="2014-07" db="EMBL/GenBank/DDBJ databases">
        <title>Expanding our view of genomic diversity in Candidatus Accumulibacter clades.</title>
        <authorList>
            <person name="Skennerton C.T."/>
            <person name="Barr J.J."/>
            <person name="Slater F.R."/>
            <person name="Bond P.L."/>
            <person name="Tyson G.W."/>
        </authorList>
    </citation>
    <scope>NUCLEOTIDE SEQUENCE [LARGE SCALE GENOMIC DNA]</scope>
    <source>
        <strain evidence="2">SK-01</strain>
    </source>
</reference>
<accession>A0A084XZW8</accession>
<dbReference type="AlphaFoldDB" id="A0A084XZW8"/>
<comment type="caution">
    <text evidence="1">The sequence shown here is derived from an EMBL/GenBank/DDBJ whole genome shotgun (WGS) entry which is preliminary data.</text>
</comment>
<dbReference type="Proteomes" id="UP000019812">
    <property type="component" value="Unassembled WGS sequence"/>
</dbReference>
<gene>
    <name evidence="1" type="ORF">CAPSK01_002604</name>
</gene>
<proteinExistence type="predicted"/>
<evidence type="ECO:0000313" key="2">
    <source>
        <dbReference type="Proteomes" id="UP000019812"/>
    </source>
</evidence>
<protein>
    <submittedName>
        <fullName evidence="1">Uncharacterized protein</fullName>
    </submittedName>
</protein>
<dbReference type="EMBL" id="JDSS02000024">
    <property type="protein sequence ID" value="KFB68012.1"/>
    <property type="molecule type" value="Genomic_DNA"/>
</dbReference>
<evidence type="ECO:0000313" key="1">
    <source>
        <dbReference type="EMBL" id="KFB68012.1"/>
    </source>
</evidence>
<sequence length="101" mass="11190">MVGNHHRNGVSTGLRRRISEGLAAQAGQRADLTEQRMRRCAAQENDQSWLDERNLSLQIGCAGCDLGRLRCSIVGRTTLHGVGDVDILAPLQVDRREHCIE</sequence>
<organism evidence="1 2">
    <name type="scientific">Candidatus Accumulibacter vicinus</name>
    <dbReference type="NCBI Taxonomy" id="2954382"/>
    <lineage>
        <taxon>Bacteria</taxon>
        <taxon>Pseudomonadati</taxon>
        <taxon>Pseudomonadota</taxon>
        <taxon>Betaproteobacteria</taxon>
        <taxon>Candidatus Accumulibacter</taxon>
    </lineage>
</organism>